<feature type="region of interest" description="Disordered" evidence="7">
    <location>
        <begin position="432"/>
        <end position="463"/>
    </location>
</feature>
<evidence type="ECO:0000256" key="6">
    <source>
        <dbReference type="ARBA" id="ARBA00023180"/>
    </source>
</evidence>
<dbReference type="InterPro" id="IPR013980">
    <property type="entry name" value="MANSC_dom"/>
</dbReference>
<evidence type="ECO:0000256" key="1">
    <source>
        <dbReference type="ARBA" id="ARBA00004370"/>
    </source>
</evidence>
<dbReference type="GO" id="GO:0016020">
    <property type="term" value="C:membrane"/>
    <property type="evidence" value="ECO:0007669"/>
    <property type="project" value="UniProtKB-SubCell"/>
</dbReference>
<dbReference type="SUPFAM" id="SSF57362">
    <property type="entry name" value="BPTI-like"/>
    <property type="match status" value="3"/>
</dbReference>
<dbReference type="PROSITE" id="PS00280">
    <property type="entry name" value="BPTI_KUNITZ_1"/>
    <property type="match status" value="3"/>
</dbReference>
<name>A0A3P8P6R1_ASTCA</name>
<feature type="domain" description="BPTI/Kunitz inhibitor" evidence="10">
    <location>
        <begin position="259"/>
        <end position="309"/>
    </location>
</feature>
<evidence type="ECO:0000313" key="12">
    <source>
        <dbReference type="Proteomes" id="UP000265100"/>
    </source>
</evidence>
<keyword evidence="12" id="KW-1185">Reference proteome</keyword>
<feature type="transmembrane region" description="Helical" evidence="8">
    <location>
        <begin position="397"/>
        <end position="423"/>
    </location>
</feature>
<dbReference type="InterPro" id="IPR002223">
    <property type="entry name" value="Kunitz_BPTI"/>
</dbReference>
<dbReference type="Bgee" id="ENSACLG00000008657">
    <property type="expression patterns" value="Expressed in anal fin and 7 other cell types or tissues"/>
</dbReference>
<keyword evidence="8" id="KW-1133">Transmembrane helix</keyword>
<keyword evidence="3" id="KW-0722">Serine protease inhibitor</keyword>
<dbReference type="InterPro" id="IPR020901">
    <property type="entry name" value="Prtase_inh_Kunz-CS"/>
</dbReference>
<keyword evidence="2" id="KW-0646">Protease inhibitor</keyword>
<dbReference type="PRINTS" id="PR00759">
    <property type="entry name" value="BASICPTASE"/>
</dbReference>
<feature type="chain" id="PRO_5044185345" description="BPTI/Kunitz inhibitor domain-containing protein" evidence="9">
    <location>
        <begin position="25"/>
        <end position="463"/>
    </location>
</feature>
<evidence type="ECO:0000256" key="4">
    <source>
        <dbReference type="ARBA" id="ARBA00023136"/>
    </source>
</evidence>
<dbReference type="Proteomes" id="UP000265100">
    <property type="component" value="Chromosome 14"/>
</dbReference>
<dbReference type="STRING" id="8154.ENSACLP00000012679"/>
<keyword evidence="4 8" id="KW-0472">Membrane</keyword>
<gene>
    <name evidence="11" type="primary">SPINT2</name>
</gene>
<feature type="region of interest" description="Disordered" evidence="7">
    <location>
        <begin position="317"/>
        <end position="336"/>
    </location>
</feature>
<protein>
    <recommendedName>
        <fullName evidence="10">BPTI/Kunitz inhibitor domain-containing protein</fullName>
    </recommendedName>
</protein>
<keyword evidence="8" id="KW-0812">Transmembrane</keyword>
<dbReference type="GO" id="GO:0004867">
    <property type="term" value="F:serine-type endopeptidase inhibitor activity"/>
    <property type="evidence" value="ECO:0007669"/>
    <property type="project" value="UniProtKB-KW"/>
</dbReference>
<evidence type="ECO:0000256" key="7">
    <source>
        <dbReference type="SAM" id="MobiDB-lite"/>
    </source>
</evidence>
<dbReference type="PANTHER" id="PTHR47247:SF1">
    <property type="entry name" value="KUNITZ-TYPE PROTEASE INHIBITOR 2"/>
    <property type="match status" value="1"/>
</dbReference>
<feature type="domain" description="BPTI/Kunitz inhibitor" evidence="10">
    <location>
        <begin position="332"/>
        <end position="382"/>
    </location>
</feature>
<dbReference type="SMART" id="SM00131">
    <property type="entry name" value="KU"/>
    <property type="match status" value="3"/>
</dbReference>
<dbReference type="OrthoDB" id="196393at2759"/>
<dbReference type="AlphaFoldDB" id="A0A3P8P6R1"/>
<dbReference type="Ensembl" id="ENSACLT00000012990.2">
    <property type="protein sequence ID" value="ENSACLP00000012679.2"/>
    <property type="gene ID" value="ENSACLG00000008657.2"/>
</dbReference>
<keyword evidence="6" id="KW-0325">Glycoprotein</keyword>
<reference evidence="11" key="3">
    <citation type="submission" date="2025-08" db="UniProtKB">
        <authorList>
            <consortium name="Ensembl"/>
        </authorList>
    </citation>
    <scope>IDENTIFICATION</scope>
</reference>
<dbReference type="InterPro" id="IPR036880">
    <property type="entry name" value="Kunitz_BPTI_sf"/>
</dbReference>
<dbReference type="Pfam" id="PF00014">
    <property type="entry name" value="Kunitz_BPTI"/>
    <property type="match status" value="3"/>
</dbReference>
<dbReference type="Pfam" id="PF07502">
    <property type="entry name" value="MANEC"/>
    <property type="match status" value="1"/>
</dbReference>
<comment type="subcellular location">
    <subcellularLocation>
        <location evidence="1">Membrane</location>
    </subcellularLocation>
</comment>
<dbReference type="OMA" id="CDWDQST"/>
<keyword evidence="5" id="KW-1015">Disulfide bond</keyword>
<dbReference type="FunFam" id="4.10.410.10:FF:000020">
    <property type="entry name" value="Collagen, type VI, alpha 3"/>
    <property type="match status" value="1"/>
</dbReference>
<evidence type="ECO:0000313" key="11">
    <source>
        <dbReference type="Ensembl" id="ENSACLP00000012679.2"/>
    </source>
</evidence>
<evidence type="ECO:0000259" key="10">
    <source>
        <dbReference type="PROSITE" id="PS50279"/>
    </source>
</evidence>
<sequence>MMTGGATIPLKLLALGLVLASGLAMDCSWNQSTDPKQVPDFEAGGARLLSNVMELDPKSCRAMCCALPDCDLAVIGFPTDGPTHCKLVGCGDGHDACALRPSSQFEVYRKLVAEKADGDAQEGGQEENNMPQVQRWESNNKVGPVGLLHLRGGGALTCLFEVRCRLPMKVGPCRAAFPRFFYNVTSGNCSGFVYGGCEANRNHFESQEECEATCSGVTGPVLPDESTPAPPPVKAPRMAPNVLVESDPESADFDKSEYCEAKPETGPCRASLRHWYYNRETGNCEMFMYGGCRGNKNNYPTRESCMQTCTVSVLPSSKKSADEDSSDNKGMCTEKPDSGPCRAAFTMFYYDLDSASCRPFIYGGCRGNYNRYGSEDECMSSCSGGRLDFHDKVQNHWTAAFFLFVTLTAISALLLATLIIITLRRHRLSRRRSSSDKEELLPDEQASVDSLPLPESPKLDQKA</sequence>
<reference evidence="11" key="4">
    <citation type="submission" date="2025-09" db="UniProtKB">
        <authorList>
            <consortium name="Ensembl"/>
        </authorList>
    </citation>
    <scope>IDENTIFICATION</scope>
</reference>
<dbReference type="PROSITE" id="PS50279">
    <property type="entry name" value="BPTI_KUNITZ_2"/>
    <property type="match status" value="3"/>
</dbReference>
<accession>A0A3P8P6R1</accession>
<dbReference type="FunFam" id="4.10.410.10:FF:000004">
    <property type="entry name" value="Tissue factor pathway inhibitor"/>
    <property type="match status" value="1"/>
</dbReference>
<reference evidence="11 12" key="1">
    <citation type="submission" date="2018-05" db="EMBL/GenBank/DDBJ databases">
        <authorList>
            <person name="Datahose"/>
        </authorList>
    </citation>
    <scope>NUCLEOTIDE SEQUENCE</scope>
</reference>
<evidence type="ECO:0000256" key="3">
    <source>
        <dbReference type="ARBA" id="ARBA00022900"/>
    </source>
</evidence>
<keyword evidence="9" id="KW-0732">Signal</keyword>
<dbReference type="PANTHER" id="PTHR47247">
    <property type="entry name" value="KUNITZ-TYPE PROTEASE INHIBITOR 2"/>
    <property type="match status" value="1"/>
</dbReference>
<evidence type="ECO:0000256" key="9">
    <source>
        <dbReference type="SAM" id="SignalP"/>
    </source>
</evidence>
<organism evidence="11 12">
    <name type="scientific">Astatotilapia calliptera</name>
    <name type="common">Eastern happy</name>
    <name type="synonym">Chromis callipterus</name>
    <dbReference type="NCBI Taxonomy" id="8154"/>
    <lineage>
        <taxon>Eukaryota</taxon>
        <taxon>Metazoa</taxon>
        <taxon>Chordata</taxon>
        <taxon>Craniata</taxon>
        <taxon>Vertebrata</taxon>
        <taxon>Euteleostomi</taxon>
        <taxon>Actinopterygii</taxon>
        <taxon>Neopterygii</taxon>
        <taxon>Teleostei</taxon>
        <taxon>Neoteleostei</taxon>
        <taxon>Acanthomorphata</taxon>
        <taxon>Ovalentaria</taxon>
        <taxon>Cichlomorphae</taxon>
        <taxon>Cichliformes</taxon>
        <taxon>Cichlidae</taxon>
        <taxon>African cichlids</taxon>
        <taxon>Pseudocrenilabrinae</taxon>
        <taxon>Haplochromini</taxon>
        <taxon>Astatotilapia</taxon>
    </lineage>
</organism>
<dbReference type="Gene3D" id="4.10.410.10">
    <property type="entry name" value="Pancreatic trypsin inhibitor Kunitz domain"/>
    <property type="match status" value="3"/>
</dbReference>
<evidence type="ECO:0000256" key="5">
    <source>
        <dbReference type="ARBA" id="ARBA00023157"/>
    </source>
</evidence>
<feature type="signal peptide" evidence="9">
    <location>
        <begin position="1"/>
        <end position="24"/>
    </location>
</feature>
<feature type="domain" description="BPTI/Kunitz inhibitor" evidence="10">
    <location>
        <begin position="164"/>
        <end position="214"/>
    </location>
</feature>
<proteinExistence type="predicted"/>
<evidence type="ECO:0000256" key="8">
    <source>
        <dbReference type="SAM" id="Phobius"/>
    </source>
</evidence>
<evidence type="ECO:0000256" key="2">
    <source>
        <dbReference type="ARBA" id="ARBA00022690"/>
    </source>
</evidence>
<reference evidence="12" key="2">
    <citation type="submission" date="2023-03" db="EMBL/GenBank/DDBJ databases">
        <authorList>
            <consortium name="Wellcome Sanger Institute Data Sharing"/>
        </authorList>
    </citation>
    <scope>NUCLEOTIDE SEQUENCE [LARGE SCALE GENOMIC DNA]</scope>
</reference>
<dbReference type="GeneTree" id="ENSGT00940000160348"/>